<dbReference type="GO" id="GO:0005737">
    <property type="term" value="C:cytoplasm"/>
    <property type="evidence" value="ECO:0007669"/>
    <property type="project" value="TreeGrafter"/>
</dbReference>
<sequence length="272" mass="28462">MPVALARVIDVAHTLWPLAGAEEWDVPGLIVGDPSAEVRAIHLAVDAVADTVAEAVERDAQLLLVHHPLLLRGVTSVAEDRYKGTMVARLIRGGCGLLAAHTNADVVARGTSAVLAARLGLVDPHPLVPSARDASLGLGRVGELPAPVTLGELARGLGEILPPTAQGIRGAGDYFAPIRRVALCAGAGDSLLANPAVQSADVYITSDLRHHPASEARENARIGGGPALLDISHWAAEWLWLEAAADELRAALPEVTVTVSELRTDPWDFALV</sequence>
<dbReference type="Proteomes" id="UP000322159">
    <property type="component" value="Chromosome"/>
</dbReference>
<dbReference type="Gene3D" id="3.40.1390.30">
    <property type="entry name" value="NIF3 (NGG1p interacting factor 3)-like"/>
    <property type="match status" value="2"/>
</dbReference>
<dbReference type="InterPro" id="IPR036069">
    <property type="entry name" value="DUF34/NIF3_sf"/>
</dbReference>
<dbReference type="FunFam" id="3.40.1390.30:FF:000001">
    <property type="entry name" value="GTP cyclohydrolase 1 type 2"/>
    <property type="match status" value="1"/>
</dbReference>
<evidence type="ECO:0000313" key="7">
    <source>
        <dbReference type="Proteomes" id="UP000322159"/>
    </source>
</evidence>
<dbReference type="AlphaFoldDB" id="A0A5C1Y8J2"/>
<feature type="binding site" evidence="5">
    <location>
        <position position="237"/>
    </location>
    <ligand>
        <name>a divalent metal cation</name>
        <dbReference type="ChEBI" id="CHEBI:60240"/>
        <label>1</label>
    </ligand>
</feature>
<dbReference type="PANTHER" id="PTHR13799">
    <property type="entry name" value="NGG1 INTERACTING FACTOR 3"/>
    <property type="match status" value="1"/>
</dbReference>
<dbReference type="EMBL" id="CP043504">
    <property type="protein sequence ID" value="QEO10211.1"/>
    <property type="molecule type" value="Genomic_DNA"/>
</dbReference>
<keyword evidence="4 5" id="KW-0479">Metal-binding</keyword>
<evidence type="ECO:0000256" key="3">
    <source>
        <dbReference type="ARBA" id="ARBA00022112"/>
    </source>
</evidence>
<dbReference type="SUPFAM" id="SSF102705">
    <property type="entry name" value="NIF3 (NGG1p interacting factor 3)-like"/>
    <property type="match status" value="1"/>
</dbReference>
<name>A0A5C1Y8J2_9MICO</name>
<evidence type="ECO:0000256" key="5">
    <source>
        <dbReference type="PIRSR" id="PIRSR602678-1"/>
    </source>
</evidence>
<dbReference type="KEGG" id="lyk:FLP23_09440"/>
<evidence type="ECO:0000256" key="1">
    <source>
        <dbReference type="ARBA" id="ARBA00006964"/>
    </source>
</evidence>
<feature type="binding site" evidence="5">
    <location>
        <position position="67"/>
    </location>
    <ligand>
        <name>a divalent metal cation</name>
        <dbReference type="ChEBI" id="CHEBI:60240"/>
        <label>1</label>
    </ligand>
</feature>
<protein>
    <recommendedName>
        <fullName evidence="3">GTP cyclohydrolase 1 type 2 homolog</fullName>
    </recommendedName>
</protein>
<evidence type="ECO:0000313" key="6">
    <source>
        <dbReference type="EMBL" id="QEO10211.1"/>
    </source>
</evidence>
<feature type="binding site" evidence="5">
    <location>
        <position position="233"/>
    </location>
    <ligand>
        <name>a divalent metal cation</name>
        <dbReference type="ChEBI" id="CHEBI:60240"/>
        <label>1</label>
    </ligand>
</feature>
<comment type="similarity">
    <text evidence="1">Belongs to the GTP cyclohydrolase I type 2/NIF3 family.</text>
</comment>
<gene>
    <name evidence="6" type="ORF">FLP23_09440</name>
</gene>
<accession>A0A5C1Y8J2</accession>
<dbReference type="Pfam" id="PF01784">
    <property type="entry name" value="DUF34_NIF3"/>
    <property type="match status" value="1"/>
</dbReference>
<organism evidence="6 7">
    <name type="scientific">Protaetiibacter larvae</name>
    <dbReference type="NCBI Taxonomy" id="2592654"/>
    <lineage>
        <taxon>Bacteria</taxon>
        <taxon>Bacillati</taxon>
        <taxon>Actinomycetota</taxon>
        <taxon>Actinomycetes</taxon>
        <taxon>Micrococcales</taxon>
        <taxon>Microbacteriaceae</taxon>
        <taxon>Protaetiibacter</taxon>
    </lineage>
</organism>
<feature type="binding site" evidence="5">
    <location>
        <position position="66"/>
    </location>
    <ligand>
        <name>a divalent metal cation</name>
        <dbReference type="ChEBI" id="CHEBI:60240"/>
        <label>1</label>
    </ligand>
</feature>
<comment type="subunit">
    <text evidence="2">Homohexamer.</text>
</comment>
<evidence type="ECO:0000256" key="2">
    <source>
        <dbReference type="ARBA" id="ARBA00011643"/>
    </source>
</evidence>
<dbReference type="InterPro" id="IPR002678">
    <property type="entry name" value="DUF34/NIF3"/>
</dbReference>
<dbReference type="OrthoDB" id="9795763at2"/>
<dbReference type="PANTHER" id="PTHR13799:SF14">
    <property type="entry name" value="GTP CYCLOHYDROLASE 1 TYPE 2 HOMOLOG"/>
    <property type="match status" value="1"/>
</dbReference>
<evidence type="ECO:0000256" key="4">
    <source>
        <dbReference type="ARBA" id="ARBA00022723"/>
    </source>
</evidence>
<dbReference type="GO" id="GO:0046872">
    <property type="term" value="F:metal ion binding"/>
    <property type="evidence" value="ECO:0007669"/>
    <property type="project" value="UniProtKB-KW"/>
</dbReference>
<feature type="binding site" evidence="5">
    <location>
        <position position="105"/>
    </location>
    <ligand>
        <name>a divalent metal cation</name>
        <dbReference type="ChEBI" id="CHEBI:60240"/>
        <label>1</label>
    </ligand>
</feature>
<dbReference type="RefSeq" id="WP_149325628.1">
    <property type="nucleotide sequence ID" value="NZ_CP043504.1"/>
</dbReference>
<reference evidence="6 7" key="1">
    <citation type="submission" date="2019-09" db="EMBL/GenBank/DDBJ databases">
        <title>Genome sequencing of strain KACC 19322.</title>
        <authorList>
            <person name="Heo J."/>
            <person name="Kim S.-J."/>
            <person name="Kim J.-S."/>
            <person name="Hong S.-B."/>
            <person name="Kwon S.-W."/>
        </authorList>
    </citation>
    <scope>NUCLEOTIDE SEQUENCE [LARGE SCALE GENOMIC DNA]</scope>
    <source>
        <strain evidence="6 7">KACC 19322</strain>
    </source>
</reference>
<proteinExistence type="inferred from homology"/>
<keyword evidence="7" id="KW-1185">Reference proteome</keyword>